<reference evidence="2 3" key="1">
    <citation type="submission" date="2020-08" db="EMBL/GenBank/DDBJ databases">
        <title>Above-ground endophytic microbial communities from plants in different locations in the United States.</title>
        <authorList>
            <person name="Frank C."/>
        </authorList>
    </citation>
    <scope>NUCLEOTIDE SEQUENCE [LARGE SCALE GENOMIC DNA]</scope>
    <source>
        <strain evidence="2 3">WP4_2_2</strain>
    </source>
</reference>
<protein>
    <submittedName>
        <fullName evidence="2">Type VI secretion system protein ImpH</fullName>
    </submittedName>
</protein>
<name>A0A7W9TZW3_9BURK</name>
<accession>A0A7W9TZW3</accession>
<keyword evidence="3" id="KW-1185">Reference proteome</keyword>
<evidence type="ECO:0000313" key="3">
    <source>
        <dbReference type="Proteomes" id="UP000571554"/>
    </source>
</evidence>
<dbReference type="NCBIfam" id="TIGR03347">
    <property type="entry name" value="VI_chp_1"/>
    <property type="match status" value="1"/>
</dbReference>
<gene>
    <name evidence="2" type="ORF">F4827_003255</name>
</gene>
<comment type="caution">
    <text evidence="2">The sequence shown here is derived from an EMBL/GenBank/DDBJ whole genome shotgun (WGS) entry which is preliminary data.</text>
</comment>
<proteinExistence type="predicted"/>
<dbReference type="Pfam" id="PF06996">
    <property type="entry name" value="T6SS_TssG"/>
    <property type="match status" value="1"/>
</dbReference>
<feature type="compositionally biased region" description="Polar residues" evidence="1">
    <location>
        <begin position="202"/>
        <end position="212"/>
    </location>
</feature>
<sequence length="397" mass="42995">MAADDGQPARTLAQQLYAQPHAFEFAQAVRLLELLRPDATPLGTGLDPRREALMLSGTLSPAFPASAIGPLRERAPRSLALDDDFRELHANSDVDCDVDSHAAPRSDHLPQLQVNAFALGGPNGPLPGAWQEWIQDRLRRKDTSALAFLDLFQHRLLALLYRAQRKYRSADPYPLYSRRAADPMLRAITGLAWHRDDETPTGEAQSADNDTDSGNHSDRDIILRAVLARAGMFANQRRSLAGFDAMLRHHFGIDARSTPFVGGWRTLPAASRTTVGHAGRNRKLGAGAIVGTRVWDEHRGIRVTIGPLARAQYEAFLPGGDSHGAFQALADAWFGAELYVHVELRLAVGQLAPARLSRAAPPRLGWTAWAGAGDTAPARLTRLAPAAAARSANAAPG</sequence>
<dbReference type="PANTHER" id="PTHR35564:SF4">
    <property type="entry name" value="CYTOPLASMIC PROTEIN"/>
    <property type="match status" value="1"/>
</dbReference>
<organism evidence="2 3">
    <name type="scientific">Paraburkholderia bannensis</name>
    <dbReference type="NCBI Taxonomy" id="765414"/>
    <lineage>
        <taxon>Bacteria</taxon>
        <taxon>Pseudomonadati</taxon>
        <taxon>Pseudomonadota</taxon>
        <taxon>Betaproteobacteria</taxon>
        <taxon>Burkholderiales</taxon>
        <taxon>Burkholderiaceae</taxon>
        <taxon>Paraburkholderia</taxon>
    </lineage>
</organism>
<dbReference type="RefSeq" id="WP_183724897.1">
    <property type="nucleotide sequence ID" value="NZ_JACHBW010000008.1"/>
</dbReference>
<dbReference type="InterPro" id="IPR010732">
    <property type="entry name" value="T6SS_TssG-like"/>
</dbReference>
<evidence type="ECO:0000313" key="2">
    <source>
        <dbReference type="EMBL" id="MBB6103400.1"/>
    </source>
</evidence>
<feature type="region of interest" description="Disordered" evidence="1">
    <location>
        <begin position="195"/>
        <end position="216"/>
    </location>
</feature>
<dbReference type="Proteomes" id="UP000571554">
    <property type="component" value="Unassembled WGS sequence"/>
</dbReference>
<dbReference type="PANTHER" id="PTHR35564">
    <property type="match status" value="1"/>
</dbReference>
<evidence type="ECO:0000256" key="1">
    <source>
        <dbReference type="SAM" id="MobiDB-lite"/>
    </source>
</evidence>
<dbReference type="AlphaFoldDB" id="A0A7W9TZW3"/>
<dbReference type="EMBL" id="JACHBW010000008">
    <property type="protein sequence ID" value="MBB6103400.1"/>
    <property type="molecule type" value="Genomic_DNA"/>
</dbReference>